<feature type="region of interest" description="Disordered" evidence="1">
    <location>
        <begin position="77"/>
        <end position="98"/>
    </location>
</feature>
<name>A0A2G5VLX0_9PELO</name>
<organism evidence="2 3">
    <name type="scientific">Caenorhabditis nigoni</name>
    <dbReference type="NCBI Taxonomy" id="1611254"/>
    <lineage>
        <taxon>Eukaryota</taxon>
        <taxon>Metazoa</taxon>
        <taxon>Ecdysozoa</taxon>
        <taxon>Nematoda</taxon>
        <taxon>Chromadorea</taxon>
        <taxon>Rhabditida</taxon>
        <taxon>Rhabditina</taxon>
        <taxon>Rhabditomorpha</taxon>
        <taxon>Rhabditoidea</taxon>
        <taxon>Rhabditidae</taxon>
        <taxon>Peloderinae</taxon>
        <taxon>Caenorhabditis</taxon>
    </lineage>
</organism>
<accession>A0A2G5VLX0</accession>
<dbReference type="OrthoDB" id="5865697at2759"/>
<protein>
    <submittedName>
        <fullName evidence="2">Uncharacterized protein</fullName>
    </submittedName>
</protein>
<reference evidence="3" key="1">
    <citation type="submission" date="2017-10" db="EMBL/GenBank/DDBJ databases">
        <title>Rapid genome shrinkage in a self-fertile nematode reveals novel sperm competition proteins.</title>
        <authorList>
            <person name="Yin D."/>
            <person name="Schwarz E.M."/>
            <person name="Thomas C.G."/>
            <person name="Felde R.L."/>
            <person name="Korf I.F."/>
            <person name="Cutter A.D."/>
            <person name="Schartner C.M."/>
            <person name="Ralston E.J."/>
            <person name="Meyer B.J."/>
            <person name="Haag E.S."/>
        </authorList>
    </citation>
    <scope>NUCLEOTIDE SEQUENCE [LARGE SCALE GENOMIC DNA]</scope>
    <source>
        <strain evidence="3">JU1422</strain>
    </source>
</reference>
<evidence type="ECO:0000313" key="3">
    <source>
        <dbReference type="Proteomes" id="UP000230233"/>
    </source>
</evidence>
<gene>
    <name evidence="2" type="primary">Cnig_chr_I.g2739</name>
    <name evidence="2" type="ORF">B9Z55_002739</name>
</gene>
<dbReference type="AlphaFoldDB" id="A0A2G5VLX0"/>
<dbReference type="EMBL" id="PDUG01000001">
    <property type="protein sequence ID" value="PIC52768.1"/>
    <property type="molecule type" value="Genomic_DNA"/>
</dbReference>
<sequence>MISSLVTHYLTKPSFLLLLCLLPYSEKVLETLLESESLLYFGLPLFLVLLKVFESDQKLKILEQEKEELLQILWEKSQEDSEDDESDYQLPYFSDSEG</sequence>
<evidence type="ECO:0000256" key="1">
    <source>
        <dbReference type="SAM" id="MobiDB-lite"/>
    </source>
</evidence>
<dbReference type="Proteomes" id="UP000230233">
    <property type="component" value="Chromosome I"/>
</dbReference>
<keyword evidence="3" id="KW-1185">Reference proteome</keyword>
<comment type="caution">
    <text evidence="2">The sequence shown here is derived from an EMBL/GenBank/DDBJ whole genome shotgun (WGS) entry which is preliminary data.</text>
</comment>
<proteinExistence type="predicted"/>
<evidence type="ECO:0000313" key="2">
    <source>
        <dbReference type="EMBL" id="PIC52768.1"/>
    </source>
</evidence>